<evidence type="ECO:0000313" key="3">
    <source>
        <dbReference type="EMBL" id="MFH0251526.1"/>
    </source>
</evidence>
<proteinExistence type="predicted"/>
<evidence type="ECO:0000256" key="1">
    <source>
        <dbReference type="SAM" id="MobiDB-lite"/>
    </source>
</evidence>
<accession>A0ABW7I147</accession>
<gene>
    <name evidence="3" type="ORF">ACG5V6_25320</name>
</gene>
<dbReference type="Proteomes" id="UP001607069">
    <property type="component" value="Unassembled WGS sequence"/>
</dbReference>
<sequence length="194" mass="21200">MRPGSSRSTLSCGLRSPGPPEVEEAGQVLRHFTRGGPQHSAHQALEEFGRAVRTIFACDYLASPGLRREIHGGLQVVENWNSANTVLHYGKGGALTGPDKEHAEASMLVLHLLRSALVHVNTLLVQQVLAEPAWAKNLRDEDRRGLTALFWSNVNPYGTFRLDMDKRLELGLTAAVPRPRTPADIADRSSAGTH</sequence>
<organism evidence="3 4">
    <name type="scientific">Streptomyces chitinivorans</name>
    <dbReference type="NCBI Taxonomy" id="1257027"/>
    <lineage>
        <taxon>Bacteria</taxon>
        <taxon>Bacillati</taxon>
        <taxon>Actinomycetota</taxon>
        <taxon>Actinomycetes</taxon>
        <taxon>Kitasatosporales</taxon>
        <taxon>Streptomycetaceae</taxon>
        <taxon>Streptomyces</taxon>
    </lineage>
</organism>
<dbReference type="Pfam" id="PF01526">
    <property type="entry name" value="DDE_Tnp_Tn3"/>
    <property type="match status" value="1"/>
</dbReference>
<keyword evidence="4" id="KW-1185">Reference proteome</keyword>
<comment type="caution">
    <text evidence="3">The sequence shown here is derived from an EMBL/GenBank/DDBJ whole genome shotgun (WGS) entry which is preliminary data.</text>
</comment>
<dbReference type="EMBL" id="JBIHMK010000144">
    <property type="protein sequence ID" value="MFH0251526.1"/>
    <property type="molecule type" value="Genomic_DNA"/>
</dbReference>
<protein>
    <submittedName>
        <fullName evidence="3">Tn3 family transposase</fullName>
    </submittedName>
</protein>
<name>A0ABW7I147_9ACTN</name>
<feature type="domain" description="Tn3 transposase DDE" evidence="2">
    <location>
        <begin position="25"/>
        <end position="160"/>
    </location>
</feature>
<feature type="region of interest" description="Disordered" evidence="1">
    <location>
        <begin position="1"/>
        <end position="21"/>
    </location>
</feature>
<dbReference type="InterPro" id="IPR002513">
    <property type="entry name" value="Tn3_Tnp_DDE_dom"/>
</dbReference>
<reference evidence="3 4" key="1">
    <citation type="submission" date="2024-10" db="EMBL/GenBank/DDBJ databases">
        <authorList>
            <person name="Cho J.-C."/>
        </authorList>
    </citation>
    <scope>NUCLEOTIDE SEQUENCE [LARGE SCALE GENOMIC DNA]</scope>
    <source>
        <strain evidence="3 4">KCTC29696</strain>
    </source>
</reference>
<evidence type="ECO:0000313" key="4">
    <source>
        <dbReference type="Proteomes" id="UP001607069"/>
    </source>
</evidence>
<dbReference type="RefSeq" id="WP_279952224.1">
    <property type="nucleotide sequence ID" value="NZ_BAABEN010000051.1"/>
</dbReference>
<evidence type="ECO:0000259" key="2">
    <source>
        <dbReference type="Pfam" id="PF01526"/>
    </source>
</evidence>
<feature type="compositionally biased region" description="Polar residues" evidence="1">
    <location>
        <begin position="1"/>
        <end position="11"/>
    </location>
</feature>